<feature type="region of interest" description="Disordered" evidence="1">
    <location>
        <begin position="192"/>
        <end position="232"/>
    </location>
</feature>
<dbReference type="Proteomes" id="UP000013827">
    <property type="component" value="Unassembled WGS sequence"/>
</dbReference>
<feature type="compositionally biased region" description="Basic and acidic residues" evidence="1">
    <location>
        <begin position="250"/>
        <end position="268"/>
    </location>
</feature>
<evidence type="ECO:0000313" key="3">
    <source>
        <dbReference type="Proteomes" id="UP000013827"/>
    </source>
</evidence>
<accession>A0A0D3HZ33</accession>
<reference evidence="2" key="2">
    <citation type="submission" date="2024-10" db="UniProtKB">
        <authorList>
            <consortium name="EnsemblProtists"/>
        </authorList>
    </citation>
    <scope>IDENTIFICATION</scope>
</reference>
<dbReference type="EnsemblProtists" id="EOD04268">
    <property type="protein sequence ID" value="EOD04268"/>
    <property type="gene ID" value="EMIHUDRAFT_221422"/>
</dbReference>
<dbReference type="HOGENOM" id="CLU_1013502_0_0_1"/>
<proteinExistence type="predicted"/>
<dbReference type="KEGG" id="ehx:EMIHUDRAFT_221422"/>
<evidence type="ECO:0000256" key="1">
    <source>
        <dbReference type="SAM" id="MobiDB-lite"/>
    </source>
</evidence>
<protein>
    <recommendedName>
        <fullName evidence="4">C3H1-type domain-containing protein</fullName>
    </recommendedName>
</protein>
<keyword evidence="3" id="KW-1185">Reference proteome</keyword>
<evidence type="ECO:0008006" key="4">
    <source>
        <dbReference type="Google" id="ProtNLM"/>
    </source>
</evidence>
<dbReference type="RefSeq" id="XP_005756697.1">
    <property type="nucleotide sequence ID" value="XM_005756640.1"/>
</dbReference>
<dbReference type="PaxDb" id="2903-EOD04268"/>
<feature type="region of interest" description="Disordered" evidence="1">
    <location>
        <begin position="250"/>
        <end position="275"/>
    </location>
</feature>
<name>A0A0D3HZ33_EMIH1</name>
<organism evidence="2 3">
    <name type="scientific">Emiliania huxleyi (strain CCMP1516)</name>
    <dbReference type="NCBI Taxonomy" id="280463"/>
    <lineage>
        <taxon>Eukaryota</taxon>
        <taxon>Haptista</taxon>
        <taxon>Haptophyta</taxon>
        <taxon>Prymnesiophyceae</taxon>
        <taxon>Isochrysidales</taxon>
        <taxon>Noelaerhabdaceae</taxon>
        <taxon>Emiliania</taxon>
    </lineage>
</organism>
<reference evidence="3" key="1">
    <citation type="journal article" date="2013" name="Nature">
        <title>Pan genome of the phytoplankton Emiliania underpins its global distribution.</title>
        <authorList>
            <person name="Read B.A."/>
            <person name="Kegel J."/>
            <person name="Klute M.J."/>
            <person name="Kuo A."/>
            <person name="Lefebvre S.C."/>
            <person name="Maumus F."/>
            <person name="Mayer C."/>
            <person name="Miller J."/>
            <person name="Monier A."/>
            <person name="Salamov A."/>
            <person name="Young J."/>
            <person name="Aguilar M."/>
            <person name="Claverie J.M."/>
            <person name="Frickenhaus S."/>
            <person name="Gonzalez K."/>
            <person name="Herman E.K."/>
            <person name="Lin Y.C."/>
            <person name="Napier J."/>
            <person name="Ogata H."/>
            <person name="Sarno A.F."/>
            <person name="Shmutz J."/>
            <person name="Schroeder D."/>
            <person name="de Vargas C."/>
            <person name="Verret F."/>
            <person name="von Dassow P."/>
            <person name="Valentin K."/>
            <person name="Van de Peer Y."/>
            <person name="Wheeler G."/>
            <person name="Dacks J.B."/>
            <person name="Delwiche C.F."/>
            <person name="Dyhrman S.T."/>
            <person name="Glockner G."/>
            <person name="John U."/>
            <person name="Richards T."/>
            <person name="Worden A.Z."/>
            <person name="Zhang X."/>
            <person name="Grigoriev I.V."/>
            <person name="Allen A.E."/>
            <person name="Bidle K."/>
            <person name="Borodovsky M."/>
            <person name="Bowler C."/>
            <person name="Brownlee C."/>
            <person name="Cock J.M."/>
            <person name="Elias M."/>
            <person name="Gladyshev V.N."/>
            <person name="Groth M."/>
            <person name="Guda C."/>
            <person name="Hadaegh A."/>
            <person name="Iglesias-Rodriguez M.D."/>
            <person name="Jenkins J."/>
            <person name="Jones B.M."/>
            <person name="Lawson T."/>
            <person name="Leese F."/>
            <person name="Lindquist E."/>
            <person name="Lobanov A."/>
            <person name="Lomsadze A."/>
            <person name="Malik S.B."/>
            <person name="Marsh M.E."/>
            <person name="Mackinder L."/>
            <person name="Mock T."/>
            <person name="Mueller-Roeber B."/>
            <person name="Pagarete A."/>
            <person name="Parker M."/>
            <person name="Probert I."/>
            <person name="Quesneville H."/>
            <person name="Raines C."/>
            <person name="Rensing S.A."/>
            <person name="Riano-Pachon D.M."/>
            <person name="Richier S."/>
            <person name="Rokitta S."/>
            <person name="Shiraiwa Y."/>
            <person name="Soanes D.M."/>
            <person name="van der Giezen M."/>
            <person name="Wahlund T.M."/>
            <person name="Williams B."/>
            <person name="Wilson W."/>
            <person name="Wolfe G."/>
            <person name="Wurch L.L."/>
        </authorList>
    </citation>
    <scope>NUCLEOTIDE SEQUENCE</scope>
</reference>
<evidence type="ECO:0000313" key="2">
    <source>
        <dbReference type="EnsemblProtists" id="EOD04268"/>
    </source>
</evidence>
<dbReference type="AlphaFoldDB" id="A0A0D3HZ33"/>
<sequence>MPAPSRTKEEKDLEKFASARVWWQAQRAAPRDAYHLPSKDMVVAFSPYDNGEAPPPLPQLSKVVAAGRQQEVAKGRESPLGDLISALLALAIAYAGPLPANATLADCDEATLDVMDTSTGETEKRAPALNSSIADLAVDRVVAALGPLAPSQQEEYARSIWNELIAQHSARRGSLTAALVATMASAELIAARKDKRKAPAPPKKDVAQAAKEPTASKGGKKPRQPSWEGLPICPAWKKDGACHAYRQRRCNEYRHPPEMKKKTAERSEAPAANEE</sequence>
<dbReference type="GeneID" id="17250394"/>